<dbReference type="InterPro" id="IPR020919">
    <property type="entry name" value="Ribosomal_protein_eS8_arc"/>
</dbReference>
<evidence type="ECO:0000256" key="6">
    <source>
        <dbReference type="SAM" id="MobiDB-lite"/>
    </source>
</evidence>
<dbReference type="CDD" id="cd11382">
    <property type="entry name" value="Ribosomal_S8e"/>
    <property type="match status" value="1"/>
</dbReference>
<dbReference type="Gene3D" id="2.40.10.310">
    <property type="match status" value="1"/>
</dbReference>
<keyword evidence="2 5" id="KW-0689">Ribosomal protein</keyword>
<dbReference type="GO" id="GO:0006412">
    <property type="term" value="P:translation"/>
    <property type="evidence" value="ECO:0007669"/>
    <property type="project" value="UniProtKB-UniRule"/>
</dbReference>
<accession>A0A075GVR3</accession>
<evidence type="ECO:0000256" key="2">
    <source>
        <dbReference type="ARBA" id="ARBA00022980"/>
    </source>
</evidence>
<evidence type="ECO:0000256" key="5">
    <source>
        <dbReference type="HAMAP-Rule" id="MF_00029"/>
    </source>
</evidence>
<evidence type="ECO:0000256" key="4">
    <source>
        <dbReference type="ARBA" id="ARBA00035277"/>
    </source>
</evidence>
<dbReference type="GO" id="GO:0003735">
    <property type="term" value="F:structural constituent of ribosome"/>
    <property type="evidence" value="ECO:0007669"/>
    <property type="project" value="InterPro"/>
</dbReference>
<organism evidence="7">
    <name type="scientific">uncultured marine group II/III euryarchaeote KM3_192_B10</name>
    <dbReference type="NCBI Taxonomy" id="1457963"/>
    <lineage>
        <taxon>Archaea</taxon>
        <taxon>Methanobacteriati</taxon>
        <taxon>Methanobacteriota</taxon>
        <taxon>environmental samples</taxon>
    </lineage>
</organism>
<comment type="similarity">
    <text evidence="1 5">Belongs to the eukaryotic ribosomal protein eS8 family.</text>
</comment>
<dbReference type="InterPro" id="IPR001047">
    <property type="entry name" value="Ribosomal_eS8"/>
</dbReference>
<protein>
    <recommendedName>
        <fullName evidence="4 5">Small ribosomal subunit protein eS8</fullName>
    </recommendedName>
</protein>
<proteinExistence type="inferred from homology"/>
<evidence type="ECO:0000256" key="3">
    <source>
        <dbReference type="ARBA" id="ARBA00023274"/>
    </source>
</evidence>
<dbReference type="HAMAP" id="MF_00029">
    <property type="entry name" value="Ribosomal_eS8"/>
    <property type="match status" value="1"/>
</dbReference>
<evidence type="ECO:0000313" key="7">
    <source>
        <dbReference type="EMBL" id="AIF06412.1"/>
    </source>
</evidence>
<dbReference type="NCBIfam" id="TIGR00307">
    <property type="entry name" value="eS8"/>
    <property type="match status" value="1"/>
</dbReference>
<dbReference type="InterPro" id="IPR022309">
    <property type="entry name" value="Ribosomal_Se8/biogenesis_NSA2"/>
</dbReference>
<dbReference type="EMBL" id="KF900769">
    <property type="protein sequence ID" value="AIF06412.1"/>
    <property type="molecule type" value="Genomic_DNA"/>
</dbReference>
<feature type="compositionally biased region" description="Basic residues" evidence="6">
    <location>
        <begin position="1"/>
        <end position="27"/>
    </location>
</feature>
<keyword evidence="3 5" id="KW-0687">Ribonucleoprotein</keyword>
<name>A0A075GVR3_9EURY</name>
<dbReference type="GO" id="GO:0005840">
    <property type="term" value="C:ribosome"/>
    <property type="evidence" value="ECO:0007669"/>
    <property type="project" value="UniProtKB-KW"/>
</dbReference>
<reference evidence="7" key="1">
    <citation type="journal article" date="2014" name="Genome Biol. Evol.">
        <title>Pangenome evidence for extensive interdomain horizontal transfer affecting lineage core and shell genes in uncultured planktonic thaumarchaeota and euryarchaeota.</title>
        <authorList>
            <person name="Deschamps P."/>
            <person name="Zivanovic Y."/>
            <person name="Moreira D."/>
            <person name="Rodriguez-Valera F."/>
            <person name="Lopez-Garcia P."/>
        </authorList>
    </citation>
    <scope>NUCLEOTIDE SEQUENCE</scope>
</reference>
<sequence length="130" mass="14517">MAHWHGISRRKPTGGRLKRPNRYRGKRRTEIASEKQFASIGEPVRKVYRKRSGLQTVRILTDNVVNVNDPKKGVTKKANMVTVVESPADVNYVRRNIITKGAVVDTDAGKVRLTSRPGKDGVLNGVLIDE</sequence>
<comment type="subunit">
    <text evidence="5">Part of the 30S ribosomal subunit.</text>
</comment>
<gene>
    <name evidence="7" type="primary">RP-S8e</name>
    <name evidence="7" type="synonym">RPS8</name>
    <name evidence="5" type="synonym">rps8e</name>
</gene>
<evidence type="ECO:0000256" key="1">
    <source>
        <dbReference type="ARBA" id="ARBA00005257"/>
    </source>
</evidence>
<dbReference type="AlphaFoldDB" id="A0A075GVR3"/>
<dbReference type="Pfam" id="PF01201">
    <property type="entry name" value="Ribosomal_S8e"/>
    <property type="match status" value="1"/>
</dbReference>
<feature type="region of interest" description="Disordered" evidence="6">
    <location>
        <begin position="1"/>
        <end position="30"/>
    </location>
</feature>
<dbReference type="GO" id="GO:1990904">
    <property type="term" value="C:ribonucleoprotein complex"/>
    <property type="evidence" value="ECO:0007669"/>
    <property type="project" value="UniProtKB-KW"/>
</dbReference>